<dbReference type="RefSeq" id="WP_150942130.1">
    <property type="nucleotide sequence ID" value="NZ_VCMV01000003.1"/>
</dbReference>
<dbReference type="AlphaFoldDB" id="A0A5N3PHB6"/>
<feature type="compositionally biased region" description="Low complexity" evidence="1">
    <location>
        <begin position="113"/>
        <end position="129"/>
    </location>
</feature>
<evidence type="ECO:0000256" key="1">
    <source>
        <dbReference type="SAM" id="MobiDB-lite"/>
    </source>
</evidence>
<keyword evidence="3" id="KW-1185">Reference proteome</keyword>
<proteinExistence type="predicted"/>
<organism evidence="2 3">
    <name type="scientific">Microvirga brassicacearum</name>
    <dbReference type="NCBI Taxonomy" id="2580413"/>
    <lineage>
        <taxon>Bacteria</taxon>
        <taxon>Pseudomonadati</taxon>
        <taxon>Pseudomonadota</taxon>
        <taxon>Alphaproteobacteria</taxon>
        <taxon>Hyphomicrobiales</taxon>
        <taxon>Methylobacteriaceae</taxon>
        <taxon>Microvirga</taxon>
    </lineage>
</organism>
<accession>A0A5N3PHB6</accession>
<protein>
    <submittedName>
        <fullName evidence="2">Phage tail assembly protein</fullName>
    </submittedName>
</protein>
<name>A0A5N3PHB6_9HYPH</name>
<evidence type="ECO:0000313" key="3">
    <source>
        <dbReference type="Proteomes" id="UP000325684"/>
    </source>
</evidence>
<gene>
    <name evidence="2" type="ORF">FEZ63_02900</name>
</gene>
<feature type="region of interest" description="Disordered" evidence="1">
    <location>
        <begin position="1"/>
        <end position="20"/>
    </location>
</feature>
<reference evidence="2 3" key="1">
    <citation type="journal article" date="2019" name="Microorganisms">
        <title>Genome Insights into the Novel Species Microvirga brassicacearum, a Rapeseed Endophyte with Biotechnological Potential.</title>
        <authorList>
            <person name="Jimenez-Gomez A."/>
            <person name="Saati-Santamaria Z."/>
            <person name="Igual J.M."/>
            <person name="Rivas R."/>
            <person name="Mateos P.F."/>
            <person name="Garcia-Fraile P."/>
        </authorList>
    </citation>
    <scope>NUCLEOTIDE SEQUENCE [LARGE SCALE GENOMIC DNA]</scope>
    <source>
        <strain evidence="2 3">CDVBN77</strain>
    </source>
</reference>
<comment type="caution">
    <text evidence="2">The sequence shown here is derived from an EMBL/GenBank/DDBJ whole genome shotgun (WGS) entry which is preliminary data.</text>
</comment>
<dbReference type="EMBL" id="VCMV01000003">
    <property type="protein sequence ID" value="KAB0269073.1"/>
    <property type="molecule type" value="Genomic_DNA"/>
</dbReference>
<sequence length="137" mass="14799">MDNQEVNGAPALKPAPKLLGNRSKSVPLTYPVEYEGKVWHDITLTRMTASQVRDFMQDVVEHGENAHLPIFDAPKEVIDALDADDMAAVDRLLLDFLPQSLREAAERRPVSGETTSPSVAPSSEAAPTSGNTESGTT</sequence>
<dbReference type="Proteomes" id="UP000325684">
    <property type="component" value="Unassembled WGS sequence"/>
</dbReference>
<evidence type="ECO:0000313" key="2">
    <source>
        <dbReference type="EMBL" id="KAB0269073.1"/>
    </source>
</evidence>
<feature type="region of interest" description="Disordered" evidence="1">
    <location>
        <begin position="104"/>
        <end position="137"/>
    </location>
</feature>
<dbReference type="OrthoDB" id="8304198at2"/>